<dbReference type="Proteomes" id="UP000800092">
    <property type="component" value="Unassembled WGS sequence"/>
</dbReference>
<feature type="domain" description="Beta-lactamase-related" evidence="3">
    <location>
        <begin position="19"/>
        <end position="393"/>
    </location>
</feature>
<dbReference type="OrthoDB" id="428260at2759"/>
<protein>
    <submittedName>
        <fullName evidence="4">Esterase</fullName>
    </submittedName>
</protein>
<gene>
    <name evidence="4" type="ORF">EV356DRAFT_510557</name>
</gene>
<accession>A0A6A6HJF5</accession>
<dbReference type="PANTHER" id="PTHR43283">
    <property type="entry name" value="BETA-LACTAMASE-RELATED"/>
    <property type="match status" value="1"/>
</dbReference>
<dbReference type="InterPro" id="IPR012338">
    <property type="entry name" value="Beta-lactam/transpept-like"/>
</dbReference>
<dbReference type="InterPro" id="IPR050789">
    <property type="entry name" value="Diverse_Enzym_Activities"/>
</dbReference>
<dbReference type="EMBL" id="ML991779">
    <property type="protein sequence ID" value="KAF2237600.1"/>
    <property type="molecule type" value="Genomic_DNA"/>
</dbReference>
<dbReference type="InterPro" id="IPR001466">
    <property type="entry name" value="Beta-lactam-related"/>
</dbReference>
<dbReference type="SUPFAM" id="SSF56601">
    <property type="entry name" value="beta-lactamase/transpeptidase-like"/>
    <property type="match status" value="1"/>
</dbReference>
<keyword evidence="5" id="KW-1185">Reference proteome</keyword>
<dbReference type="AlphaFoldDB" id="A0A6A6HJF5"/>
<dbReference type="Pfam" id="PF00144">
    <property type="entry name" value="Beta-lactamase"/>
    <property type="match status" value="1"/>
</dbReference>
<evidence type="ECO:0000259" key="3">
    <source>
        <dbReference type="Pfam" id="PF00144"/>
    </source>
</evidence>
<evidence type="ECO:0000256" key="1">
    <source>
        <dbReference type="ARBA" id="ARBA00009009"/>
    </source>
</evidence>
<evidence type="ECO:0000256" key="2">
    <source>
        <dbReference type="ARBA" id="ARBA00022801"/>
    </source>
</evidence>
<keyword evidence="2" id="KW-0378">Hydrolase</keyword>
<dbReference type="GO" id="GO:0016787">
    <property type="term" value="F:hydrolase activity"/>
    <property type="evidence" value="ECO:0007669"/>
    <property type="project" value="UniProtKB-KW"/>
</dbReference>
<dbReference type="Gene3D" id="3.40.710.10">
    <property type="entry name" value="DD-peptidase/beta-lactamase superfamily"/>
    <property type="match status" value="1"/>
</dbReference>
<reference evidence="4" key="1">
    <citation type="journal article" date="2020" name="Stud. Mycol.">
        <title>101 Dothideomycetes genomes: a test case for predicting lifestyles and emergence of pathogens.</title>
        <authorList>
            <person name="Haridas S."/>
            <person name="Albert R."/>
            <person name="Binder M."/>
            <person name="Bloem J."/>
            <person name="Labutti K."/>
            <person name="Salamov A."/>
            <person name="Andreopoulos B."/>
            <person name="Baker S."/>
            <person name="Barry K."/>
            <person name="Bills G."/>
            <person name="Bluhm B."/>
            <person name="Cannon C."/>
            <person name="Castanera R."/>
            <person name="Culley D."/>
            <person name="Daum C."/>
            <person name="Ezra D."/>
            <person name="Gonzalez J."/>
            <person name="Henrissat B."/>
            <person name="Kuo A."/>
            <person name="Liang C."/>
            <person name="Lipzen A."/>
            <person name="Lutzoni F."/>
            <person name="Magnuson J."/>
            <person name="Mondo S."/>
            <person name="Nolan M."/>
            <person name="Ohm R."/>
            <person name="Pangilinan J."/>
            <person name="Park H.-J."/>
            <person name="Ramirez L."/>
            <person name="Alfaro M."/>
            <person name="Sun H."/>
            <person name="Tritt A."/>
            <person name="Yoshinaga Y."/>
            <person name="Zwiers L.-H."/>
            <person name="Turgeon B."/>
            <person name="Goodwin S."/>
            <person name="Spatafora J."/>
            <person name="Crous P."/>
            <person name="Grigoriev I."/>
        </authorList>
    </citation>
    <scope>NUCLEOTIDE SEQUENCE</scope>
    <source>
        <strain evidence="4">Tuck. ex Michener</strain>
    </source>
</reference>
<proteinExistence type="inferred from homology"/>
<organism evidence="4 5">
    <name type="scientific">Viridothelium virens</name>
    <name type="common">Speckled blister lichen</name>
    <name type="synonym">Trypethelium virens</name>
    <dbReference type="NCBI Taxonomy" id="1048519"/>
    <lineage>
        <taxon>Eukaryota</taxon>
        <taxon>Fungi</taxon>
        <taxon>Dikarya</taxon>
        <taxon>Ascomycota</taxon>
        <taxon>Pezizomycotina</taxon>
        <taxon>Dothideomycetes</taxon>
        <taxon>Dothideomycetes incertae sedis</taxon>
        <taxon>Trypetheliales</taxon>
        <taxon>Trypetheliaceae</taxon>
        <taxon>Viridothelium</taxon>
    </lineage>
</organism>
<name>A0A6A6HJF5_VIRVR</name>
<dbReference type="PANTHER" id="PTHR43283:SF17">
    <property type="entry name" value="(LOVD), PUTATIVE (AFU_ORTHOLOGUE AFUA_5G00920)-RELATED"/>
    <property type="match status" value="1"/>
</dbReference>
<evidence type="ECO:0000313" key="4">
    <source>
        <dbReference type="EMBL" id="KAF2237600.1"/>
    </source>
</evidence>
<evidence type="ECO:0000313" key="5">
    <source>
        <dbReference type="Proteomes" id="UP000800092"/>
    </source>
</evidence>
<comment type="similarity">
    <text evidence="1">Belongs to the class-A beta-lactamase family.</text>
</comment>
<sequence length="418" mass="46180">MAEFDTILKKWTNPEDNYIHGASFVAYDRTGKCIYSGAQGNRTIDRSSGIPTKVDDLCYLASQSKIISSVAVLQIVEKGLIGLDDDCRKIVPQLADKEILVGFEGDESATGKEFNVAKNVLTFKNPRKPLLKKSTKPITLRLLLSHSSGFAYHFMSEALSEYLAYIEEPVGMHNSIEKYNTPLIFEPGTSWAYSPGIDWAGRVLEIVTGQTLDEYMQANICQRVGMKNTTFFPDSRLDRLPPQMELAFKPEGPKGKLVKGHETMFTTRPNTDCLGGGGIYSTCEDFGFFLRALVSGGEPLLQRETLDKLFTGTVSNRKDLTYMAQEKFRWVMAADLQPDTEVDHGLGGLVSLTPVPGRRAAGSAKWGGLSNPLWWVDMKTGIGGAIFTQIFPAGDPVVNDCFVELETEVYKRIGKASL</sequence>